<evidence type="ECO:0000313" key="2">
    <source>
        <dbReference type="EMBL" id="MCI82676.1"/>
    </source>
</evidence>
<keyword evidence="3" id="KW-1185">Reference proteome</keyword>
<dbReference type="AlphaFoldDB" id="A0A392V351"/>
<evidence type="ECO:0000313" key="3">
    <source>
        <dbReference type="Proteomes" id="UP000265520"/>
    </source>
</evidence>
<feature type="non-terminal residue" evidence="2">
    <location>
        <position position="1"/>
    </location>
</feature>
<dbReference type="Proteomes" id="UP000265520">
    <property type="component" value="Unassembled WGS sequence"/>
</dbReference>
<comment type="caution">
    <text evidence="2">The sequence shown here is derived from an EMBL/GenBank/DDBJ whole genome shotgun (WGS) entry which is preliminary data.</text>
</comment>
<organism evidence="2 3">
    <name type="scientific">Trifolium medium</name>
    <dbReference type="NCBI Taxonomy" id="97028"/>
    <lineage>
        <taxon>Eukaryota</taxon>
        <taxon>Viridiplantae</taxon>
        <taxon>Streptophyta</taxon>
        <taxon>Embryophyta</taxon>
        <taxon>Tracheophyta</taxon>
        <taxon>Spermatophyta</taxon>
        <taxon>Magnoliopsida</taxon>
        <taxon>eudicotyledons</taxon>
        <taxon>Gunneridae</taxon>
        <taxon>Pentapetalae</taxon>
        <taxon>rosids</taxon>
        <taxon>fabids</taxon>
        <taxon>Fabales</taxon>
        <taxon>Fabaceae</taxon>
        <taxon>Papilionoideae</taxon>
        <taxon>50 kb inversion clade</taxon>
        <taxon>NPAAA clade</taxon>
        <taxon>Hologalegina</taxon>
        <taxon>IRL clade</taxon>
        <taxon>Trifolieae</taxon>
        <taxon>Trifolium</taxon>
    </lineage>
</organism>
<name>A0A392V351_9FABA</name>
<protein>
    <submittedName>
        <fullName evidence="2">Putative Ty3/Gypsy polyprotein/retrotransposon</fullName>
    </submittedName>
</protein>
<feature type="region of interest" description="Disordered" evidence="1">
    <location>
        <begin position="1"/>
        <end position="22"/>
    </location>
</feature>
<evidence type="ECO:0000256" key="1">
    <source>
        <dbReference type="SAM" id="MobiDB-lite"/>
    </source>
</evidence>
<accession>A0A392V351</accession>
<reference evidence="2 3" key="1">
    <citation type="journal article" date="2018" name="Front. Plant Sci.">
        <title>Red Clover (Trifolium pratense) and Zigzag Clover (T. medium) - A Picture of Genomic Similarities and Differences.</title>
        <authorList>
            <person name="Dluhosova J."/>
            <person name="Istvanek J."/>
            <person name="Nedelnik J."/>
            <person name="Repkova J."/>
        </authorList>
    </citation>
    <scope>NUCLEOTIDE SEQUENCE [LARGE SCALE GENOMIC DNA]</scope>
    <source>
        <strain evidence="3">cv. 10/8</strain>
        <tissue evidence="2">Leaf</tissue>
    </source>
</reference>
<dbReference type="EMBL" id="LXQA011049082">
    <property type="protein sequence ID" value="MCI82676.1"/>
    <property type="molecule type" value="Genomic_DNA"/>
</dbReference>
<sequence>ENRMDRFLRNRPPTFKGKFDPDGAQEWLDEIERIFQAMTSTDPQKVRLV</sequence>
<proteinExistence type="predicted"/>